<gene>
    <name evidence="1" type="ORF">HD592_000974</name>
</gene>
<comment type="caution">
    <text evidence="1">The sequence shown here is derived from an EMBL/GenBank/DDBJ whole genome shotgun (WGS) entry which is preliminary data.</text>
</comment>
<evidence type="ECO:0000313" key="1">
    <source>
        <dbReference type="EMBL" id="MBB6334409.1"/>
    </source>
</evidence>
<accession>A0A923E6G4</accession>
<protein>
    <submittedName>
        <fullName evidence="1">Uncharacterized protein</fullName>
    </submittedName>
</protein>
<name>A0A923E6G4_9ACTO</name>
<organism evidence="1 2">
    <name type="scientific">Schaalia hyovaginalis</name>
    <dbReference type="NCBI Taxonomy" id="29316"/>
    <lineage>
        <taxon>Bacteria</taxon>
        <taxon>Bacillati</taxon>
        <taxon>Actinomycetota</taxon>
        <taxon>Actinomycetes</taxon>
        <taxon>Actinomycetales</taxon>
        <taxon>Actinomycetaceae</taxon>
        <taxon>Schaalia</taxon>
    </lineage>
</organism>
<reference evidence="1" key="1">
    <citation type="submission" date="2020-08" db="EMBL/GenBank/DDBJ databases">
        <title>Sequencing the genomes of 1000 actinobacteria strains.</title>
        <authorList>
            <person name="Klenk H.-P."/>
        </authorList>
    </citation>
    <scope>NUCLEOTIDE SEQUENCE</scope>
    <source>
        <strain evidence="1">DSM 10695</strain>
    </source>
</reference>
<keyword evidence="2" id="KW-1185">Reference proteome</keyword>
<sequence>MQVRAERVRDHLCWKVRENHSPKTSGPLHAFIEQPHLPRLRDSARGTISQQGFGLAGSKTLDPRIKLFKSAQPVFKSGSGTVVCHVYPGRSTLRISTFVDSCSFESGLAFWCRKDCCPHGSILRSASEGEMLMKSFLAVVLSLSLLLALPLSARAEPIPSGSVLPPAVSANQLEAVEKLQEEYRQAVTAQEYELAMRAYRSMNENGPSISWLSPSSSDARHKARACISIPRWAVVAYGWYLIAHGALVAGAGGFVDATIVGIPAGAVMNALGIGEGTSGYALLYWADHTSWPKRVCL</sequence>
<proteinExistence type="predicted"/>
<dbReference type="AlphaFoldDB" id="A0A923E6G4"/>
<dbReference type="EMBL" id="JACHMK010000001">
    <property type="protein sequence ID" value="MBB6334409.1"/>
    <property type="molecule type" value="Genomic_DNA"/>
</dbReference>
<dbReference type="Proteomes" id="UP000617426">
    <property type="component" value="Unassembled WGS sequence"/>
</dbReference>
<evidence type="ECO:0000313" key="2">
    <source>
        <dbReference type="Proteomes" id="UP000617426"/>
    </source>
</evidence>